<accession>A0A067MP18</accession>
<proteinExistence type="predicted"/>
<sequence>MYYGLFYPPRASVSLDALIETLTTQSLLPSAPLPNRCGGWKCRLPPHLYWKWHATKSRRINERQPAFLAVISLYATSSLPNSCVSTTLVSPTLSRSSFQDLPGTRYVIYIFCCQQLASFSSSSKRSKTQCEYVPCHCP</sequence>
<dbReference type="HOGENOM" id="CLU_1854921_0_0_1"/>
<name>A0A067MP18_BOTB1</name>
<dbReference type="Proteomes" id="UP000027195">
    <property type="component" value="Unassembled WGS sequence"/>
</dbReference>
<organism evidence="1 2">
    <name type="scientific">Botryobasidium botryosum (strain FD-172 SS1)</name>
    <dbReference type="NCBI Taxonomy" id="930990"/>
    <lineage>
        <taxon>Eukaryota</taxon>
        <taxon>Fungi</taxon>
        <taxon>Dikarya</taxon>
        <taxon>Basidiomycota</taxon>
        <taxon>Agaricomycotina</taxon>
        <taxon>Agaricomycetes</taxon>
        <taxon>Cantharellales</taxon>
        <taxon>Botryobasidiaceae</taxon>
        <taxon>Botryobasidium</taxon>
    </lineage>
</organism>
<reference evidence="2" key="1">
    <citation type="journal article" date="2014" name="Proc. Natl. Acad. Sci. U.S.A.">
        <title>Extensive sampling of basidiomycete genomes demonstrates inadequacy of the white-rot/brown-rot paradigm for wood decay fungi.</title>
        <authorList>
            <person name="Riley R."/>
            <person name="Salamov A.A."/>
            <person name="Brown D.W."/>
            <person name="Nagy L.G."/>
            <person name="Floudas D."/>
            <person name="Held B.W."/>
            <person name="Levasseur A."/>
            <person name="Lombard V."/>
            <person name="Morin E."/>
            <person name="Otillar R."/>
            <person name="Lindquist E.A."/>
            <person name="Sun H."/>
            <person name="LaButti K.M."/>
            <person name="Schmutz J."/>
            <person name="Jabbour D."/>
            <person name="Luo H."/>
            <person name="Baker S.E."/>
            <person name="Pisabarro A.G."/>
            <person name="Walton J.D."/>
            <person name="Blanchette R.A."/>
            <person name="Henrissat B."/>
            <person name="Martin F."/>
            <person name="Cullen D."/>
            <person name="Hibbett D.S."/>
            <person name="Grigoriev I.V."/>
        </authorList>
    </citation>
    <scope>NUCLEOTIDE SEQUENCE [LARGE SCALE GENOMIC DNA]</scope>
    <source>
        <strain evidence="2">FD-172 SS1</strain>
    </source>
</reference>
<evidence type="ECO:0000313" key="2">
    <source>
        <dbReference type="Proteomes" id="UP000027195"/>
    </source>
</evidence>
<protein>
    <submittedName>
        <fullName evidence="1">Uncharacterized protein</fullName>
    </submittedName>
</protein>
<dbReference type="InParanoid" id="A0A067MP18"/>
<keyword evidence="2" id="KW-1185">Reference proteome</keyword>
<dbReference type="EMBL" id="KL198027">
    <property type="protein sequence ID" value="KDQ16455.1"/>
    <property type="molecule type" value="Genomic_DNA"/>
</dbReference>
<gene>
    <name evidence="1" type="ORF">BOTBODRAFT_249268</name>
</gene>
<evidence type="ECO:0000313" key="1">
    <source>
        <dbReference type="EMBL" id="KDQ16455.1"/>
    </source>
</evidence>
<dbReference type="AlphaFoldDB" id="A0A067MP18"/>